<keyword evidence="3" id="KW-1185">Reference proteome</keyword>
<reference evidence="2 3" key="1">
    <citation type="submission" date="2022-01" db="EMBL/GenBank/DDBJ databases">
        <title>A chromosomal length assembly of Cordylochernes scorpioides.</title>
        <authorList>
            <person name="Zeh D."/>
            <person name="Zeh J."/>
        </authorList>
    </citation>
    <scope>NUCLEOTIDE SEQUENCE [LARGE SCALE GENOMIC DNA]</scope>
    <source>
        <strain evidence="2">IN4F17</strain>
        <tissue evidence="2">Whole Body</tissue>
    </source>
</reference>
<protein>
    <submittedName>
        <fullName evidence="2">Uncharacterized protein</fullName>
    </submittedName>
</protein>
<proteinExistence type="predicted"/>
<evidence type="ECO:0000313" key="2">
    <source>
        <dbReference type="EMBL" id="UYV69658.1"/>
    </source>
</evidence>
<evidence type="ECO:0000313" key="3">
    <source>
        <dbReference type="Proteomes" id="UP001235939"/>
    </source>
</evidence>
<dbReference type="Proteomes" id="UP001235939">
    <property type="component" value="Chromosome 07"/>
</dbReference>
<sequence length="93" mass="10439">MKASTKYLNRKCRFIRQIVEDEEIVVLHIPSEEMKADHLTKTVDAVKLKNCISAGSREREASVDVLPTRGQQEAEAGLDVSTESDRVQPTGQR</sequence>
<organism evidence="2 3">
    <name type="scientific">Cordylochernes scorpioides</name>
    <dbReference type="NCBI Taxonomy" id="51811"/>
    <lineage>
        <taxon>Eukaryota</taxon>
        <taxon>Metazoa</taxon>
        <taxon>Ecdysozoa</taxon>
        <taxon>Arthropoda</taxon>
        <taxon>Chelicerata</taxon>
        <taxon>Arachnida</taxon>
        <taxon>Pseudoscorpiones</taxon>
        <taxon>Cheliferoidea</taxon>
        <taxon>Chernetidae</taxon>
        <taxon>Cordylochernes</taxon>
    </lineage>
</organism>
<dbReference type="EMBL" id="CP092869">
    <property type="protein sequence ID" value="UYV69658.1"/>
    <property type="molecule type" value="Genomic_DNA"/>
</dbReference>
<feature type="region of interest" description="Disordered" evidence="1">
    <location>
        <begin position="55"/>
        <end position="93"/>
    </location>
</feature>
<evidence type="ECO:0000256" key="1">
    <source>
        <dbReference type="SAM" id="MobiDB-lite"/>
    </source>
</evidence>
<gene>
    <name evidence="2" type="ORF">LAZ67_7000126</name>
</gene>
<accession>A0ABY6KPH8</accession>
<name>A0ABY6KPH8_9ARAC</name>